<dbReference type="AlphaFoldDB" id="A0A975PNJ1"/>
<evidence type="ECO:0000313" key="2">
    <source>
        <dbReference type="Proteomes" id="UP000683291"/>
    </source>
</evidence>
<gene>
    <name evidence="1" type="ORF">KDD17_00965</name>
</gene>
<organism evidence="1 2">
    <name type="scientific">Sulfitobacter albidus</name>
    <dbReference type="NCBI Taxonomy" id="2829501"/>
    <lineage>
        <taxon>Bacteria</taxon>
        <taxon>Pseudomonadati</taxon>
        <taxon>Pseudomonadota</taxon>
        <taxon>Alphaproteobacteria</taxon>
        <taxon>Rhodobacterales</taxon>
        <taxon>Roseobacteraceae</taxon>
        <taxon>Sulfitobacter</taxon>
    </lineage>
</organism>
<evidence type="ECO:0008006" key="3">
    <source>
        <dbReference type="Google" id="ProtNLM"/>
    </source>
</evidence>
<sequence>MAYALVAVTTLAACGGGNASLSTRGTLAPTQLYATGPIQRACLAEGRRAATNARCGCIQAVADRELSSAEQRRGVKAFKDPHKLQVWRQSDRASDNAFWSTWKAFGQSAAAICSNG</sequence>
<dbReference type="Proteomes" id="UP000683291">
    <property type="component" value="Chromosome 1"/>
</dbReference>
<proteinExistence type="predicted"/>
<reference evidence="1" key="1">
    <citation type="submission" date="2021-04" db="EMBL/GenBank/DDBJ databases">
        <title>Complete genome sequence for Sulfitobacter sp. strain JK7-1.</title>
        <authorList>
            <person name="Park S.-J."/>
        </authorList>
    </citation>
    <scope>NUCLEOTIDE SEQUENCE</scope>
    <source>
        <strain evidence="1">JK7-1</strain>
    </source>
</reference>
<protein>
    <recommendedName>
        <fullName evidence="3">Arginine transporter</fullName>
    </recommendedName>
</protein>
<name>A0A975PNJ1_9RHOB</name>
<evidence type="ECO:0000313" key="1">
    <source>
        <dbReference type="EMBL" id="QUJ77912.1"/>
    </source>
</evidence>
<dbReference type="EMBL" id="CP073581">
    <property type="protein sequence ID" value="QUJ77912.1"/>
    <property type="molecule type" value="Genomic_DNA"/>
</dbReference>
<keyword evidence="2" id="KW-1185">Reference proteome</keyword>
<dbReference type="KEGG" id="sual:KDD17_00965"/>
<accession>A0A975PNJ1</accession>